<dbReference type="EMBL" id="LR796421">
    <property type="protein sequence ID" value="CAB4143197.1"/>
    <property type="molecule type" value="Genomic_DNA"/>
</dbReference>
<proteinExistence type="predicted"/>
<sequence length="59" mass="6479">MKTTITLVLLLAVACSIAPTKREPIEYKIVPVNDSVPFNPEGYTLEGEFQDDTIGQPKS</sequence>
<dbReference type="PROSITE" id="PS51257">
    <property type="entry name" value="PROKAR_LIPOPROTEIN"/>
    <property type="match status" value="1"/>
</dbReference>
<protein>
    <submittedName>
        <fullName evidence="1">Uncharacterized protein</fullName>
    </submittedName>
</protein>
<name>A0A6J5MBR4_9CAUD</name>
<evidence type="ECO:0000313" key="1">
    <source>
        <dbReference type="EMBL" id="CAB4143197.1"/>
    </source>
</evidence>
<accession>A0A6J5MBR4</accession>
<reference evidence="1" key="1">
    <citation type="submission" date="2020-04" db="EMBL/GenBank/DDBJ databases">
        <authorList>
            <person name="Chiriac C."/>
            <person name="Salcher M."/>
            <person name="Ghai R."/>
            <person name="Kavagutti S V."/>
        </authorList>
    </citation>
    <scope>NUCLEOTIDE SEQUENCE</scope>
</reference>
<gene>
    <name evidence="1" type="ORF">UFOVP450_85</name>
</gene>
<organism evidence="1">
    <name type="scientific">uncultured Caudovirales phage</name>
    <dbReference type="NCBI Taxonomy" id="2100421"/>
    <lineage>
        <taxon>Viruses</taxon>
        <taxon>Duplodnaviria</taxon>
        <taxon>Heunggongvirae</taxon>
        <taxon>Uroviricota</taxon>
        <taxon>Caudoviricetes</taxon>
        <taxon>Peduoviridae</taxon>
        <taxon>Maltschvirus</taxon>
        <taxon>Maltschvirus maltsch</taxon>
    </lineage>
</organism>